<keyword evidence="4" id="KW-1185">Reference proteome</keyword>
<dbReference type="WBParaSite" id="ECPE_0000741301-mRNA-1">
    <property type="protein sequence ID" value="ECPE_0000741301-mRNA-1"/>
    <property type="gene ID" value="ECPE_0000741301"/>
</dbReference>
<dbReference type="GO" id="GO:0005096">
    <property type="term" value="F:GTPase activator activity"/>
    <property type="evidence" value="ECO:0007669"/>
    <property type="project" value="InterPro"/>
</dbReference>
<feature type="domain" description="Rap-GAP" evidence="2">
    <location>
        <begin position="718"/>
        <end position="781"/>
    </location>
</feature>
<reference evidence="3 4" key="2">
    <citation type="submission" date="2018-11" db="EMBL/GenBank/DDBJ databases">
        <authorList>
            <consortium name="Pathogen Informatics"/>
        </authorList>
    </citation>
    <scope>NUCLEOTIDE SEQUENCE [LARGE SCALE GENOMIC DNA]</scope>
    <source>
        <strain evidence="3 4">Egypt</strain>
    </source>
</reference>
<accession>A0A183AKB2</accession>
<dbReference type="InterPro" id="IPR039930">
    <property type="entry name" value="RALGAPB"/>
</dbReference>
<dbReference type="OrthoDB" id="10009983at2759"/>
<gene>
    <name evidence="3" type="ORF">ECPE_LOCUS7397</name>
</gene>
<reference evidence="5" key="1">
    <citation type="submission" date="2016-06" db="UniProtKB">
        <authorList>
            <consortium name="WormBaseParasite"/>
        </authorList>
    </citation>
    <scope>IDENTIFICATION</scope>
</reference>
<proteinExistence type="predicted"/>
<dbReference type="EMBL" id="UZAN01044548">
    <property type="protein sequence ID" value="VDP80996.1"/>
    <property type="molecule type" value="Genomic_DNA"/>
</dbReference>
<evidence type="ECO:0000259" key="2">
    <source>
        <dbReference type="PROSITE" id="PS50085"/>
    </source>
</evidence>
<dbReference type="PANTHER" id="PTHR21344:SF1">
    <property type="entry name" value="RAL GTPASE-ACTIVATING PROTEIN SUBUNIT BETA"/>
    <property type="match status" value="1"/>
</dbReference>
<feature type="compositionally biased region" description="Low complexity" evidence="1">
    <location>
        <begin position="637"/>
        <end position="649"/>
    </location>
</feature>
<feature type="compositionally biased region" description="Polar residues" evidence="1">
    <location>
        <begin position="687"/>
        <end position="698"/>
    </location>
</feature>
<dbReference type="InterPro" id="IPR000331">
    <property type="entry name" value="Rap/Ran_GAP_dom"/>
</dbReference>
<feature type="region of interest" description="Disordered" evidence="1">
    <location>
        <begin position="637"/>
        <end position="698"/>
    </location>
</feature>
<dbReference type="AlphaFoldDB" id="A0A183AKB2"/>
<evidence type="ECO:0000313" key="3">
    <source>
        <dbReference type="EMBL" id="VDP80996.1"/>
    </source>
</evidence>
<evidence type="ECO:0000256" key="1">
    <source>
        <dbReference type="SAM" id="MobiDB-lite"/>
    </source>
</evidence>
<dbReference type="PANTHER" id="PTHR21344">
    <property type="entry name" value="RAL GTPASE-ACTIVATING PROTEIN SUBUNIT BETA"/>
    <property type="match status" value="1"/>
</dbReference>
<organism evidence="5">
    <name type="scientific">Echinostoma caproni</name>
    <dbReference type="NCBI Taxonomy" id="27848"/>
    <lineage>
        <taxon>Eukaryota</taxon>
        <taxon>Metazoa</taxon>
        <taxon>Spiralia</taxon>
        <taxon>Lophotrochozoa</taxon>
        <taxon>Platyhelminthes</taxon>
        <taxon>Trematoda</taxon>
        <taxon>Digenea</taxon>
        <taxon>Plagiorchiida</taxon>
        <taxon>Echinostomata</taxon>
        <taxon>Echinostomatoidea</taxon>
        <taxon>Echinostomatidae</taxon>
        <taxon>Echinostoma</taxon>
    </lineage>
</organism>
<evidence type="ECO:0000313" key="4">
    <source>
        <dbReference type="Proteomes" id="UP000272942"/>
    </source>
</evidence>
<name>A0A183AKB2_9TREM</name>
<sequence>MPYRTEPTVPFSRPQSSFKLAFSSVKPLMRVERQRNLYTLSSVLFSAIDLLRVDLPGINILLPRLFAACQYVFRDENITRPEYMTMAMLRRAAIHQLMSMVCIPIQFKTVKLHCLIPISNKLKDPVVMSDLKMQLARFLLEEIMREKDTINLKMLLSTSLALLEDMAADDAQSSMLTQKTRPDDKDKRGDQKRVCTFDRFSHTAPGFFSALVPCLCELLAEESVVQYVLEILGGVSSVRISVPDPVMYRDTVHGICEFIVKQLKRDSKDHKRQLHSIIVAAYSCLSQWLVEHSHLILTDRECLEVVLGTIELGICGAKCKLTRTELADAIRKQTDRNRIVPPKPRRLKHMNPSSKRVREAAEACLAALVSMAGQFPGPSGTETTCSRLIEDHLLRLISPDEVGVSAEVLQALHRQFRYFWSEPGVILGVLETSQCRDILLSHGFASVSDPDNLPQTILVVRGAFGHHIWAVDMRLLPRSGPETDQSADITSAKGPPRPKPWGCFLERLIHTVNRNETIRPLNFPPTINEIPLVDADHTIGTLEQVGGSAGTKSREDINTLKTMIASQAARMKDIGARALKARLASPCPDPTVESVPPSVRNSFQAARLLLTHLGYLTVNSFAMLGPDVTNARLAQTAGTNGTGTATATTETRRNSQHLPGDTTVSPGQPLAGLAAAGSTPGGASNVGPGQTLTTDQSLTPGPLFYPLDSSQPDFMQLLDSLDCLPTRTADTLLVFYVASGQRKPEEILGNMVSTKDRLLLPVDDSSKVITATSVGYNFINN</sequence>
<protein>
    <submittedName>
        <fullName evidence="5">Rap-GAP domain-containing protein</fullName>
    </submittedName>
</protein>
<dbReference type="GO" id="GO:0051056">
    <property type="term" value="P:regulation of small GTPase mediated signal transduction"/>
    <property type="evidence" value="ECO:0007669"/>
    <property type="project" value="InterPro"/>
</dbReference>
<dbReference type="PROSITE" id="PS50085">
    <property type="entry name" value="RAPGAP"/>
    <property type="match status" value="1"/>
</dbReference>
<evidence type="ECO:0000313" key="5">
    <source>
        <dbReference type="WBParaSite" id="ECPE_0000741301-mRNA-1"/>
    </source>
</evidence>
<dbReference type="Proteomes" id="UP000272942">
    <property type="component" value="Unassembled WGS sequence"/>
</dbReference>